<evidence type="ECO:0000313" key="2">
    <source>
        <dbReference type="EMBL" id="AWB49720.1"/>
    </source>
</evidence>
<reference evidence="2 3" key="1">
    <citation type="submission" date="2018-04" db="EMBL/GenBank/DDBJ databases">
        <title>Genome sequencing of Gemmobacter.</title>
        <authorList>
            <person name="Yi H."/>
            <person name="Baek M.-G."/>
        </authorList>
    </citation>
    <scope>NUCLEOTIDE SEQUENCE [LARGE SCALE GENOMIC DNA]</scope>
    <source>
        <strain evidence="2 3">HYN0069</strain>
    </source>
</reference>
<keyword evidence="1" id="KW-0812">Transmembrane</keyword>
<dbReference type="OrthoDB" id="8100653at2"/>
<accession>A0A2S0UPK8</accession>
<proteinExistence type="predicted"/>
<gene>
    <name evidence="2" type="ORF">HYN69_15505</name>
</gene>
<evidence type="ECO:0000256" key="1">
    <source>
        <dbReference type="SAM" id="Phobius"/>
    </source>
</evidence>
<sequence length="93" mass="10056">MTLGQLLFSQLTDPFRIVLLIGLVYTMMRTRPVTGTLVPLASGVAFVAVIIPVTLTTGMGEPMWRQIAAGLVANSIILGIVLGLWSLYNRLRG</sequence>
<name>A0A2S0UPK8_9RHOB</name>
<dbReference type="RefSeq" id="WP_108436537.1">
    <property type="nucleotide sequence ID" value="NZ_CP028918.1"/>
</dbReference>
<evidence type="ECO:0000313" key="3">
    <source>
        <dbReference type="Proteomes" id="UP000244496"/>
    </source>
</evidence>
<organism evidence="2 3">
    <name type="scientific">Paragemmobacter aquarius</name>
    <dbReference type="NCBI Taxonomy" id="2169400"/>
    <lineage>
        <taxon>Bacteria</taxon>
        <taxon>Pseudomonadati</taxon>
        <taxon>Pseudomonadota</taxon>
        <taxon>Alphaproteobacteria</taxon>
        <taxon>Rhodobacterales</taxon>
        <taxon>Paracoccaceae</taxon>
        <taxon>Paragemmobacter</taxon>
    </lineage>
</organism>
<feature type="transmembrane region" description="Helical" evidence="1">
    <location>
        <begin position="37"/>
        <end position="55"/>
    </location>
</feature>
<dbReference type="EMBL" id="CP028918">
    <property type="protein sequence ID" value="AWB49720.1"/>
    <property type="molecule type" value="Genomic_DNA"/>
</dbReference>
<keyword evidence="3" id="KW-1185">Reference proteome</keyword>
<dbReference type="Proteomes" id="UP000244496">
    <property type="component" value="Chromosome"/>
</dbReference>
<dbReference type="AlphaFoldDB" id="A0A2S0UPK8"/>
<feature type="transmembrane region" description="Helical" evidence="1">
    <location>
        <begin position="67"/>
        <end position="88"/>
    </location>
</feature>
<keyword evidence="1" id="KW-0472">Membrane</keyword>
<dbReference type="KEGG" id="geh:HYN69_15505"/>
<keyword evidence="1" id="KW-1133">Transmembrane helix</keyword>
<protein>
    <submittedName>
        <fullName evidence="2">Uncharacterized protein</fullName>
    </submittedName>
</protein>